<evidence type="ECO:0000256" key="1">
    <source>
        <dbReference type="SAM" id="Coils"/>
    </source>
</evidence>
<protein>
    <submittedName>
        <fullName evidence="4">Tail fiber domain-containing protein</fullName>
    </submittedName>
</protein>
<keyword evidence="2" id="KW-0732">Signal</keyword>
<evidence type="ECO:0000259" key="3">
    <source>
        <dbReference type="PROSITE" id="PS51688"/>
    </source>
</evidence>
<comment type="caution">
    <text evidence="4">The sequence shown here is derived from an EMBL/GenBank/DDBJ whole genome shotgun (WGS) entry which is preliminary data.</text>
</comment>
<accession>A0ABW5KHH6</accession>
<evidence type="ECO:0000256" key="2">
    <source>
        <dbReference type="SAM" id="SignalP"/>
    </source>
</evidence>
<dbReference type="PROSITE" id="PS51688">
    <property type="entry name" value="ICA"/>
    <property type="match status" value="1"/>
</dbReference>
<dbReference type="Pfam" id="PF13884">
    <property type="entry name" value="Peptidase_S74"/>
    <property type="match status" value="1"/>
</dbReference>
<dbReference type="EMBL" id="JBHULR010000003">
    <property type="protein sequence ID" value="MFD2547330.1"/>
    <property type="molecule type" value="Genomic_DNA"/>
</dbReference>
<reference evidence="5" key="1">
    <citation type="journal article" date="2019" name="Int. J. Syst. Evol. Microbiol.">
        <title>The Global Catalogue of Microorganisms (GCM) 10K type strain sequencing project: providing services to taxonomists for standard genome sequencing and annotation.</title>
        <authorList>
            <consortium name="The Broad Institute Genomics Platform"/>
            <consortium name="The Broad Institute Genome Sequencing Center for Infectious Disease"/>
            <person name="Wu L."/>
            <person name="Ma J."/>
        </authorList>
    </citation>
    <scope>NUCLEOTIDE SEQUENCE [LARGE SCALE GENOMIC DNA]</scope>
    <source>
        <strain evidence="5">KCTC 42662</strain>
    </source>
</reference>
<sequence length="146" mass="16251">MNNMLIKGIVTLGLAFGLTYSASAQQVNENELKINVTKIANSTQQLKNLEPVAFQYNTQKFKNLELPAGNQYGFLASNVETVFPDMIQTSSKVYHASKNSSKVAKYAEVDQESLIPVLVAAIKEQQEQIEALRKEVAELRQTKLSE</sequence>
<evidence type="ECO:0000313" key="5">
    <source>
        <dbReference type="Proteomes" id="UP001597545"/>
    </source>
</evidence>
<evidence type="ECO:0000313" key="4">
    <source>
        <dbReference type="EMBL" id="MFD2547330.1"/>
    </source>
</evidence>
<dbReference type="Proteomes" id="UP001597545">
    <property type="component" value="Unassembled WGS sequence"/>
</dbReference>
<keyword evidence="5" id="KW-1185">Reference proteome</keyword>
<organism evidence="4 5">
    <name type="scientific">Sphingobacterium suaedae</name>
    <dbReference type="NCBI Taxonomy" id="1686402"/>
    <lineage>
        <taxon>Bacteria</taxon>
        <taxon>Pseudomonadati</taxon>
        <taxon>Bacteroidota</taxon>
        <taxon>Sphingobacteriia</taxon>
        <taxon>Sphingobacteriales</taxon>
        <taxon>Sphingobacteriaceae</taxon>
        <taxon>Sphingobacterium</taxon>
    </lineage>
</organism>
<dbReference type="RefSeq" id="WP_380901980.1">
    <property type="nucleotide sequence ID" value="NZ_JBHUEG010000007.1"/>
</dbReference>
<feature type="chain" id="PRO_5047463080" evidence="2">
    <location>
        <begin position="25"/>
        <end position="146"/>
    </location>
</feature>
<name>A0ABW5KHH6_9SPHI</name>
<feature type="signal peptide" evidence="2">
    <location>
        <begin position="1"/>
        <end position="24"/>
    </location>
</feature>
<feature type="coiled-coil region" evidence="1">
    <location>
        <begin position="115"/>
        <end position="142"/>
    </location>
</feature>
<keyword evidence="1" id="KW-0175">Coiled coil</keyword>
<gene>
    <name evidence="4" type="ORF">ACFSR5_06670</name>
</gene>
<proteinExistence type="predicted"/>
<dbReference type="InterPro" id="IPR030392">
    <property type="entry name" value="S74_ICA"/>
</dbReference>
<feature type="domain" description="Peptidase S74" evidence="3">
    <location>
        <begin position="29"/>
        <end position="136"/>
    </location>
</feature>